<sequence>MVKFHTSAHSYDYSLSAVSLAYFLRYPNPYSTHVLTEDVIDRYFDADSQKLYTTRLHLKKSKMPPWLMKMLPRNILGGCKGQNGEAQNFILERSIVDIKAGWMETETQNLQLANVVKVIETQRYDRSFTIEEEAKDSTTRREKTDVVTTVTLRSRFGEMIRKGERSDGQERQGLLAWSTQRLRRAIEEKTLEKTRIGLINSKEGMGVVLGRLRQGGLSAVLEGMRQDRLLVLAGVPGRGAHLHESSPRWKSLWKNNNDSGEGGFDL</sequence>
<dbReference type="Proteomes" id="UP000664169">
    <property type="component" value="Unassembled WGS sequence"/>
</dbReference>
<organism evidence="2 3">
    <name type="scientific">Gomphillus americanus</name>
    <dbReference type="NCBI Taxonomy" id="1940652"/>
    <lineage>
        <taxon>Eukaryota</taxon>
        <taxon>Fungi</taxon>
        <taxon>Dikarya</taxon>
        <taxon>Ascomycota</taxon>
        <taxon>Pezizomycotina</taxon>
        <taxon>Lecanoromycetes</taxon>
        <taxon>OSLEUM clade</taxon>
        <taxon>Ostropomycetidae</taxon>
        <taxon>Ostropales</taxon>
        <taxon>Graphidaceae</taxon>
        <taxon>Gomphilloideae</taxon>
        <taxon>Gomphillus</taxon>
    </lineage>
</organism>
<name>A0A8H3F2W8_9LECA</name>
<comment type="caution">
    <text evidence="2">The sequence shown here is derived from an EMBL/GenBank/DDBJ whole genome shotgun (WGS) entry which is preliminary data.</text>
</comment>
<dbReference type="InterPro" id="IPR006797">
    <property type="entry name" value="PRELI/MSF1_dom"/>
</dbReference>
<evidence type="ECO:0000313" key="3">
    <source>
        <dbReference type="Proteomes" id="UP000664169"/>
    </source>
</evidence>
<proteinExistence type="predicted"/>
<dbReference type="Pfam" id="PF04707">
    <property type="entry name" value="PRELI"/>
    <property type="match status" value="1"/>
</dbReference>
<accession>A0A8H3F2W8</accession>
<gene>
    <name evidence="2" type="ORF">GOMPHAMPRED_001262</name>
</gene>
<feature type="domain" description="PRELI/MSF1" evidence="1">
    <location>
        <begin position="2"/>
        <end position="187"/>
    </location>
</feature>
<reference evidence="2" key="1">
    <citation type="submission" date="2021-03" db="EMBL/GenBank/DDBJ databases">
        <authorList>
            <person name="Tagirdzhanova G."/>
        </authorList>
    </citation>
    <scope>NUCLEOTIDE SEQUENCE</scope>
</reference>
<dbReference type="OrthoDB" id="341300at2759"/>
<dbReference type="PROSITE" id="PS50904">
    <property type="entry name" value="PRELI_MSF1"/>
    <property type="match status" value="1"/>
</dbReference>
<keyword evidence="3" id="KW-1185">Reference proteome</keyword>
<evidence type="ECO:0000313" key="2">
    <source>
        <dbReference type="EMBL" id="CAF9917442.1"/>
    </source>
</evidence>
<dbReference type="GO" id="GO:0005758">
    <property type="term" value="C:mitochondrial intermembrane space"/>
    <property type="evidence" value="ECO:0007669"/>
    <property type="project" value="InterPro"/>
</dbReference>
<dbReference type="EMBL" id="CAJPDQ010000012">
    <property type="protein sequence ID" value="CAF9917442.1"/>
    <property type="molecule type" value="Genomic_DNA"/>
</dbReference>
<dbReference type="InterPro" id="IPR037365">
    <property type="entry name" value="Slowmo/Ups"/>
</dbReference>
<evidence type="ECO:0000259" key="1">
    <source>
        <dbReference type="PROSITE" id="PS50904"/>
    </source>
</evidence>
<protein>
    <recommendedName>
        <fullName evidence="1">PRELI/MSF1 domain-containing protein</fullName>
    </recommendedName>
</protein>
<dbReference type="AlphaFoldDB" id="A0A8H3F2W8"/>
<dbReference type="PANTHER" id="PTHR11158">
    <property type="entry name" value="MSF1/PX19 RELATED"/>
    <property type="match status" value="1"/>
</dbReference>